<organism evidence="3 4">
    <name type="scientific">Methanobrevibacter millerae</name>
    <dbReference type="NCBI Taxonomy" id="230361"/>
    <lineage>
        <taxon>Archaea</taxon>
        <taxon>Methanobacteriati</taxon>
        <taxon>Methanobacteriota</taxon>
        <taxon>Methanomada group</taxon>
        <taxon>Methanobacteria</taxon>
        <taxon>Methanobacteriales</taxon>
        <taxon>Methanobacteriaceae</taxon>
        <taxon>Methanobrevibacter</taxon>
    </lineage>
</organism>
<keyword evidence="2" id="KW-0812">Transmembrane</keyword>
<accession>A0A1G5W301</accession>
<gene>
    <name evidence="3" type="ORF">SAMN02910315_01115</name>
</gene>
<feature type="transmembrane region" description="Helical" evidence="2">
    <location>
        <begin position="7"/>
        <end position="28"/>
    </location>
</feature>
<dbReference type="InterPro" id="IPR008964">
    <property type="entry name" value="Invasin/intimin_cell_adhesion"/>
</dbReference>
<evidence type="ECO:0000313" key="4">
    <source>
        <dbReference type="Proteomes" id="UP000323439"/>
    </source>
</evidence>
<evidence type="ECO:0000256" key="1">
    <source>
        <dbReference type="SAM" id="MobiDB-lite"/>
    </source>
</evidence>
<keyword evidence="4" id="KW-1185">Reference proteome</keyword>
<feature type="region of interest" description="Disordered" evidence="1">
    <location>
        <begin position="138"/>
        <end position="167"/>
    </location>
</feature>
<dbReference type="EMBL" id="FMXB01000007">
    <property type="protein sequence ID" value="SDA52508.1"/>
    <property type="molecule type" value="Genomic_DNA"/>
</dbReference>
<dbReference type="InterPro" id="IPR013783">
    <property type="entry name" value="Ig-like_fold"/>
</dbReference>
<sequence>MNKKIIIAILVIIIIAAGAFFMFGQSFLKADTQINLLNKDTIQNGEQLEFELKDANGNPVAGQVLNITFNDKNYSVATDDNGKAYLFITGIDVGKYNVSVNYGGNNKFNGCTATFNIEVTNDAPDNPATRTISNSVVSTQNNQTSGNNTGNSTGNSSGSGLNTISGN</sequence>
<dbReference type="SUPFAM" id="SSF49373">
    <property type="entry name" value="Invasin/intimin cell-adhesion fragments"/>
    <property type="match status" value="1"/>
</dbReference>
<evidence type="ECO:0000313" key="3">
    <source>
        <dbReference type="EMBL" id="SDA52508.1"/>
    </source>
</evidence>
<keyword evidence="2" id="KW-0472">Membrane</keyword>
<dbReference type="RefSeq" id="WP_149731687.1">
    <property type="nucleotide sequence ID" value="NZ_FMXB01000007.1"/>
</dbReference>
<protein>
    <submittedName>
        <fullName evidence="3">Ig-like domain (Group 1)</fullName>
    </submittedName>
</protein>
<evidence type="ECO:0000256" key="2">
    <source>
        <dbReference type="SAM" id="Phobius"/>
    </source>
</evidence>
<dbReference type="Proteomes" id="UP000323439">
    <property type="component" value="Unassembled WGS sequence"/>
</dbReference>
<proteinExistence type="predicted"/>
<dbReference type="AlphaFoldDB" id="A0A1G5W301"/>
<name>A0A1G5W301_9EURY</name>
<reference evidence="3 4" key="1">
    <citation type="submission" date="2016-10" db="EMBL/GenBank/DDBJ databases">
        <authorList>
            <person name="Varghese N."/>
            <person name="Submissions S."/>
        </authorList>
    </citation>
    <scope>NUCLEOTIDE SEQUENCE [LARGE SCALE GENOMIC DNA]</scope>
    <source>
        <strain evidence="3 4">DSM 16643</strain>
    </source>
</reference>
<keyword evidence="2" id="KW-1133">Transmembrane helix</keyword>
<dbReference type="Gene3D" id="2.60.40.10">
    <property type="entry name" value="Immunoglobulins"/>
    <property type="match status" value="1"/>
</dbReference>